<feature type="region of interest" description="Disordered" evidence="1">
    <location>
        <begin position="127"/>
        <end position="149"/>
    </location>
</feature>
<feature type="region of interest" description="Disordered" evidence="1">
    <location>
        <begin position="554"/>
        <end position="625"/>
    </location>
</feature>
<feature type="compositionally biased region" description="Basic and acidic residues" evidence="1">
    <location>
        <begin position="16"/>
        <end position="27"/>
    </location>
</feature>
<name>A0A553QBX5_9TELE</name>
<dbReference type="AlphaFoldDB" id="A0A553QBX5"/>
<accession>A0A553QBX5</accession>
<dbReference type="STRING" id="623744.A0A553QBX5"/>
<proteinExistence type="predicted"/>
<feature type="compositionally biased region" description="Polar residues" evidence="1">
    <location>
        <begin position="565"/>
        <end position="591"/>
    </location>
</feature>
<dbReference type="EMBL" id="SRMA01026127">
    <property type="protein sequence ID" value="TRY87441.1"/>
    <property type="molecule type" value="Genomic_DNA"/>
</dbReference>
<sequence>MQAETPCEPLLSPTDYRTKSPSSEKEMFHILPKLQAKRADFLTVMLTGSLHQRRTFTATPPETQNDGPRDDDVTKSESSSGASEKSTERSQDGAPSTLVADDAHKESKELGSVADLDPDQEEASNTIVLFSPGDTKKSPNALGKTEGDQGIVGSDILQHEKVDEVIWTGVQVQENIHHTETFTDTGQPNSNPVPIPKPGAHISTNPMASVSIASPPFSKVEQTFVHIAEISHQNIMSSSAAQIPEVSEEVMLQSKQIKDTHEPEEIATPLQPELIPFTEESQVLNVLHEEGTNIEDEPRKSIVQDFNIDSNQDKNLKNGHDKGDTVPVSKCHRPRSKSRIPILVPEDELGNEKSLSSKERLHRRALQKDLARQVVDRQRQGRWMRLSSRTSSSISSGDEPKRPSETLSATGSEEDILESDDSLNKLKKEAEEKCQAGWHSRIPRPVTPIRKPSNKLAVAAPLIQYESGVVKSEEKTPNGLKVQSQSGSSARLLHGRSKSTLSHPTMPSGTNRLPLSCIPASSRRSLSTTNCTFSSYRIASPSPHRLPFRTAIAESRKQPFPLRTTVEQPVNSRTNASGTSKDSKQSPNKATNAPVKNRTKASAQSKKMVSVKREKSTSNNQAAAR</sequence>
<reference evidence="2 3" key="1">
    <citation type="journal article" date="2019" name="Sci. Data">
        <title>Hybrid genome assembly and annotation of Danionella translucida.</title>
        <authorList>
            <person name="Kadobianskyi M."/>
            <person name="Schulze L."/>
            <person name="Schuelke M."/>
            <person name="Judkewitz B."/>
        </authorList>
    </citation>
    <scope>NUCLEOTIDE SEQUENCE [LARGE SCALE GENOMIC DNA]</scope>
    <source>
        <strain evidence="2 3">Bolton</strain>
    </source>
</reference>
<feature type="region of interest" description="Disordered" evidence="1">
    <location>
        <begin position="53"/>
        <end position="98"/>
    </location>
</feature>
<keyword evidence="3" id="KW-1185">Reference proteome</keyword>
<feature type="region of interest" description="Disordered" evidence="1">
    <location>
        <begin position="1"/>
        <end position="27"/>
    </location>
</feature>
<feature type="compositionally biased region" description="Low complexity" evidence="1">
    <location>
        <begin position="387"/>
        <end position="396"/>
    </location>
</feature>
<gene>
    <name evidence="2" type="ORF">DNTS_017198</name>
</gene>
<feature type="region of interest" description="Disordered" evidence="1">
    <location>
        <begin position="298"/>
        <end position="419"/>
    </location>
</feature>
<feature type="compositionally biased region" description="Basic and acidic residues" evidence="1">
    <location>
        <begin position="311"/>
        <end position="324"/>
    </location>
</feature>
<feature type="region of interest" description="Disordered" evidence="1">
    <location>
        <begin position="430"/>
        <end position="449"/>
    </location>
</feature>
<evidence type="ECO:0000313" key="2">
    <source>
        <dbReference type="EMBL" id="TRY87441.1"/>
    </source>
</evidence>
<evidence type="ECO:0000313" key="3">
    <source>
        <dbReference type="Proteomes" id="UP000316079"/>
    </source>
</evidence>
<evidence type="ECO:0000256" key="1">
    <source>
        <dbReference type="SAM" id="MobiDB-lite"/>
    </source>
</evidence>
<evidence type="ECO:0008006" key="4">
    <source>
        <dbReference type="Google" id="ProtNLM"/>
    </source>
</evidence>
<comment type="caution">
    <text evidence="2">The sequence shown here is derived from an EMBL/GenBank/DDBJ whole genome shotgun (WGS) entry which is preliminary data.</text>
</comment>
<feature type="compositionally biased region" description="Basic and acidic residues" evidence="1">
    <location>
        <begin position="366"/>
        <end position="379"/>
    </location>
</feature>
<dbReference type="OrthoDB" id="5979581at2759"/>
<feature type="region of interest" description="Disordered" evidence="1">
    <location>
        <begin position="471"/>
        <end position="514"/>
    </location>
</feature>
<feature type="compositionally biased region" description="Polar residues" evidence="1">
    <location>
        <begin position="55"/>
        <end position="66"/>
    </location>
</feature>
<feature type="compositionally biased region" description="Polar residues" evidence="1">
    <location>
        <begin position="498"/>
        <end position="513"/>
    </location>
</feature>
<organism evidence="2 3">
    <name type="scientific">Danionella cerebrum</name>
    <dbReference type="NCBI Taxonomy" id="2873325"/>
    <lineage>
        <taxon>Eukaryota</taxon>
        <taxon>Metazoa</taxon>
        <taxon>Chordata</taxon>
        <taxon>Craniata</taxon>
        <taxon>Vertebrata</taxon>
        <taxon>Euteleostomi</taxon>
        <taxon>Actinopterygii</taxon>
        <taxon>Neopterygii</taxon>
        <taxon>Teleostei</taxon>
        <taxon>Ostariophysi</taxon>
        <taxon>Cypriniformes</taxon>
        <taxon>Danionidae</taxon>
        <taxon>Danioninae</taxon>
        <taxon>Danionella</taxon>
    </lineage>
</organism>
<dbReference type="Proteomes" id="UP000316079">
    <property type="component" value="Unassembled WGS sequence"/>
</dbReference>
<protein>
    <recommendedName>
        <fullName evidence="4">Tau-tubulin kinase 1</fullName>
    </recommendedName>
</protein>